<evidence type="ECO:0000256" key="4">
    <source>
        <dbReference type="ARBA" id="ARBA00022723"/>
    </source>
</evidence>
<keyword evidence="6" id="KW-0106">Calcium</keyword>
<evidence type="ECO:0000256" key="8">
    <source>
        <dbReference type="ARBA" id="ARBA00038263"/>
    </source>
</evidence>
<dbReference type="Gene3D" id="2.160.20.10">
    <property type="entry name" value="Single-stranded right-handed beta-helix, Pectin lyase-like"/>
    <property type="match status" value="1"/>
</dbReference>
<reference evidence="11 12" key="1">
    <citation type="submission" date="2018-02" db="EMBL/GenBank/DDBJ databases">
        <title>Insights into the biology of acidophilic members of the Acidiferrobacteraceae family derived from comparative genomic analyses.</title>
        <authorList>
            <person name="Issotta F."/>
            <person name="Thyssen C."/>
            <person name="Mena C."/>
            <person name="Moya A."/>
            <person name="Bellenberg S."/>
            <person name="Sproer C."/>
            <person name="Covarrubias P.C."/>
            <person name="Sand W."/>
            <person name="Quatrini R."/>
            <person name="Vera M."/>
        </authorList>
    </citation>
    <scope>NUCLEOTIDE SEQUENCE [LARGE SCALE GENOMIC DNA]</scope>
    <source>
        <strain evidence="12">m-1</strain>
    </source>
</reference>
<dbReference type="Proteomes" id="UP000253250">
    <property type="component" value="Unassembled WGS sequence"/>
</dbReference>
<dbReference type="InterPro" id="IPR039448">
    <property type="entry name" value="Beta_helix"/>
</dbReference>
<evidence type="ECO:0000256" key="1">
    <source>
        <dbReference type="ARBA" id="ARBA00001913"/>
    </source>
</evidence>
<dbReference type="PANTHER" id="PTHR40088">
    <property type="entry name" value="PECTATE LYASE (EUROFUNG)"/>
    <property type="match status" value="1"/>
</dbReference>
<keyword evidence="5" id="KW-0732">Signal</keyword>
<protein>
    <recommendedName>
        <fullName evidence="10">Right handed beta helix domain-containing protein</fullName>
    </recommendedName>
</protein>
<evidence type="ECO:0000313" key="11">
    <source>
        <dbReference type="EMBL" id="RCN56332.1"/>
    </source>
</evidence>
<dbReference type="Pfam" id="PF13229">
    <property type="entry name" value="Beta_helix"/>
    <property type="match status" value="1"/>
</dbReference>
<dbReference type="InterPro" id="IPR011050">
    <property type="entry name" value="Pectin_lyase_fold/virulence"/>
</dbReference>
<feature type="region of interest" description="Disordered" evidence="9">
    <location>
        <begin position="1"/>
        <end position="32"/>
    </location>
</feature>
<evidence type="ECO:0000259" key="10">
    <source>
        <dbReference type="Pfam" id="PF13229"/>
    </source>
</evidence>
<dbReference type="SUPFAM" id="SSF51126">
    <property type="entry name" value="Pectin lyase-like"/>
    <property type="match status" value="1"/>
</dbReference>
<evidence type="ECO:0000256" key="9">
    <source>
        <dbReference type="SAM" id="MobiDB-lite"/>
    </source>
</evidence>
<proteinExistence type="inferred from homology"/>
<feature type="domain" description="Right handed beta helix" evidence="10">
    <location>
        <begin position="96"/>
        <end position="231"/>
    </location>
</feature>
<dbReference type="GO" id="GO:0016837">
    <property type="term" value="F:carbon-oxygen lyase activity, acting on polysaccharides"/>
    <property type="evidence" value="ECO:0007669"/>
    <property type="project" value="TreeGrafter"/>
</dbReference>
<dbReference type="EMBL" id="PSYR01000002">
    <property type="protein sequence ID" value="RCN56332.1"/>
    <property type="molecule type" value="Genomic_DNA"/>
</dbReference>
<gene>
    <name evidence="11" type="ORF">C4900_10870</name>
</gene>
<keyword evidence="4" id="KW-0479">Metal-binding</keyword>
<accession>A0A368HGE9</accession>
<evidence type="ECO:0000256" key="3">
    <source>
        <dbReference type="ARBA" id="ARBA00022525"/>
    </source>
</evidence>
<comment type="caution">
    <text evidence="11">The sequence shown here is derived from an EMBL/GenBank/DDBJ whole genome shotgun (WGS) entry which is preliminary data.</text>
</comment>
<dbReference type="NCBIfam" id="NF041518">
    <property type="entry name" value="choice_anch_Q"/>
    <property type="match status" value="1"/>
</dbReference>
<dbReference type="InterPro" id="IPR052052">
    <property type="entry name" value="Polysaccharide_Lyase_9"/>
</dbReference>
<name>A0A368HGE9_9GAMM</name>
<dbReference type="InterPro" id="IPR012334">
    <property type="entry name" value="Pectin_lyas_fold"/>
</dbReference>
<evidence type="ECO:0000313" key="12">
    <source>
        <dbReference type="Proteomes" id="UP000253250"/>
    </source>
</evidence>
<evidence type="ECO:0000256" key="7">
    <source>
        <dbReference type="ARBA" id="ARBA00023239"/>
    </source>
</evidence>
<dbReference type="GO" id="GO:0005576">
    <property type="term" value="C:extracellular region"/>
    <property type="evidence" value="ECO:0007669"/>
    <property type="project" value="UniProtKB-SubCell"/>
</dbReference>
<comment type="cofactor">
    <cofactor evidence="1">
        <name>Ca(2+)</name>
        <dbReference type="ChEBI" id="CHEBI:29108"/>
    </cofactor>
</comment>
<evidence type="ECO:0000256" key="6">
    <source>
        <dbReference type="ARBA" id="ARBA00022837"/>
    </source>
</evidence>
<evidence type="ECO:0000256" key="5">
    <source>
        <dbReference type="ARBA" id="ARBA00022729"/>
    </source>
</evidence>
<dbReference type="GO" id="GO:0046872">
    <property type="term" value="F:metal ion binding"/>
    <property type="evidence" value="ECO:0007669"/>
    <property type="project" value="UniProtKB-KW"/>
</dbReference>
<keyword evidence="7" id="KW-0456">Lyase</keyword>
<comment type="subcellular location">
    <subcellularLocation>
        <location evidence="2">Secreted</location>
    </subcellularLocation>
</comment>
<dbReference type="InterPro" id="IPR006626">
    <property type="entry name" value="PbH1"/>
</dbReference>
<dbReference type="AlphaFoldDB" id="A0A368HGE9"/>
<dbReference type="InterPro" id="IPR059226">
    <property type="entry name" value="Choice_anch_Q_dom"/>
</dbReference>
<feature type="compositionally biased region" description="Low complexity" evidence="9">
    <location>
        <begin position="19"/>
        <end position="28"/>
    </location>
</feature>
<sequence>MSQALNTPGAGTGQTIYVSTTGSNSNNGLSPQTPLQTIQQAVDIVRPGGTIEIMGGTYAGGITISNPGTATAWITMEPYQNQPVVIDGGSAMNNLFFTNSSNAPSYWEVKGFTLRSALQYGVQIDTPDVKIVDNDIYYTNYSIIKLVSTAHNIVIWGNQLHDNNHASAQAYVSKAVDMVGAVNVLVAHNNVYNISDIGLYCKGNATDITFADNTLNNIGSRGIMLGQSTGVQFLQPGKTYESYNSIIKNNVITNDQSACLSESSSYDAEIYNNSCYNAAIVHHGAIFISNESALHQAGTNVYIRNNIIEDSSSLPMVVIAPHAMTNYATLHINHNMYYDPAGVTFEWDDKNIYNMPFQTWQQTTGLELNSVVANPQYANVTPVGAVMPSITGNTLLSLSPSSPAINAGVVLPSVTHDINGVARPSTGSYDMGAYQ</sequence>
<keyword evidence="3" id="KW-0964">Secreted</keyword>
<keyword evidence="12" id="KW-1185">Reference proteome</keyword>
<dbReference type="PANTHER" id="PTHR40088:SF1">
    <property type="entry name" value="PECTATE LYASE PEL9"/>
    <property type="match status" value="1"/>
</dbReference>
<comment type="similarity">
    <text evidence="8">Belongs to the polysaccharide lyase 9 family.</text>
</comment>
<organism evidence="11 12">
    <name type="scientific">Acidiferrobacter thiooxydans</name>
    <dbReference type="NCBI Taxonomy" id="163359"/>
    <lineage>
        <taxon>Bacteria</taxon>
        <taxon>Pseudomonadati</taxon>
        <taxon>Pseudomonadota</taxon>
        <taxon>Gammaproteobacteria</taxon>
        <taxon>Acidiferrobacterales</taxon>
        <taxon>Acidiferrobacteraceae</taxon>
        <taxon>Acidiferrobacter</taxon>
    </lineage>
</organism>
<dbReference type="SMART" id="SM00710">
    <property type="entry name" value="PbH1"/>
    <property type="match status" value="6"/>
</dbReference>
<evidence type="ECO:0000256" key="2">
    <source>
        <dbReference type="ARBA" id="ARBA00004613"/>
    </source>
</evidence>